<comment type="similarity">
    <text evidence="1">Belongs to the V-ATPase H subunit family.</text>
</comment>
<dbReference type="InterPro" id="IPR004908">
    <property type="entry name" value="ATPase_V1-cplx_hsu"/>
</dbReference>
<feature type="region of interest" description="Disordered" evidence="6">
    <location>
        <begin position="541"/>
        <end position="562"/>
    </location>
</feature>
<gene>
    <name evidence="8" type="ORF">KPH14_006487</name>
</gene>
<evidence type="ECO:0000256" key="3">
    <source>
        <dbReference type="ARBA" id="ARBA00022781"/>
    </source>
</evidence>
<dbReference type="Pfam" id="PF11698">
    <property type="entry name" value="V-ATPase_H_C"/>
    <property type="match status" value="1"/>
</dbReference>
<evidence type="ECO:0000256" key="5">
    <source>
        <dbReference type="ARBA" id="ARBA00046225"/>
    </source>
</evidence>
<dbReference type="SMART" id="SM00185">
    <property type="entry name" value="ARM"/>
    <property type="match status" value="3"/>
</dbReference>
<comment type="function">
    <text evidence="5">Subunit of the V1 complex of vacuolar(H+)-ATPase (V-ATPase), a multisubunit enzyme composed of a peripheral complex (V1) that hydrolyzes ATP and a membrane integral complex (V0) that translocates protons. V-ATPase is responsible for acidifying and maintaining the pH of intracellular compartments and in some cell types, is targeted to the plasma membrane, where it is responsible for acidifying the extracellular environment. Subunit H is essential for V-ATPase activity, but not for the assembly of the complex.</text>
</comment>
<reference evidence="8" key="2">
    <citation type="journal article" date="2023" name="Commun. Biol.">
        <title>Intrasexual cuticular hydrocarbon dimorphism in a wasp sheds light on hydrocarbon biosynthesis genes in Hymenoptera.</title>
        <authorList>
            <person name="Moris V.C."/>
            <person name="Podsiadlowski L."/>
            <person name="Martin S."/>
            <person name="Oeyen J.P."/>
            <person name="Donath A."/>
            <person name="Petersen M."/>
            <person name="Wilbrandt J."/>
            <person name="Misof B."/>
            <person name="Liedtke D."/>
            <person name="Thamm M."/>
            <person name="Scheiner R."/>
            <person name="Schmitt T."/>
            <person name="Niehuis O."/>
        </authorList>
    </citation>
    <scope>NUCLEOTIDE SEQUENCE</scope>
    <source>
        <strain evidence="8">GBR_01_08_01A</strain>
    </source>
</reference>
<evidence type="ECO:0000256" key="2">
    <source>
        <dbReference type="ARBA" id="ARBA00022448"/>
    </source>
</evidence>
<accession>A0AAD9RRI0</accession>
<evidence type="ECO:0000256" key="4">
    <source>
        <dbReference type="ARBA" id="ARBA00023065"/>
    </source>
</evidence>
<dbReference type="InterPro" id="IPR011987">
    <property type="entry name" value="ATPase_V1-cplx_hsu_C"/>
</dbReference>
<reference evidence="8" key="1">
    <citation type="submission" date="2021-08" db="EMBL/GenBank/DDBJ databases">
        <authorList>
            <person name="Misof B."/>
            <person name="Oliver O."/>
            <person name="Podsiadlowski L."/>
            <person name="Donath A."/>
            <person name="Peters R."/>
            <person name="Mayer C."/>
            <person name="Rust J."/>
            <person name="Gunkel S."/>
            <person name="Lesny P."/>
            <person name="Martin S."/>
            <person name="Oeyen J.P."/>
            <person name="Petersen M."/>
            <person name="Panagiotis P."/>
            <person name="Wilbrandt J."/>
            <person name="Tanja T."/>
        </authorList>
    </citation>
    <scope>NUCLEOTIDE SEQUENCE</scope>
    <source>
        <strain evidence="8">GBR_01_08_01A</strain>
        <tissue evidence="8">Thorax + abdomen</tissue>
    </source>
</reference>
<dbReference type="InterPro" id="IPR038497">
    <property type="entry name" value="ATPase_V1-cplx_hsu_C_sf"/>
</dbReference>
<name>A0AAD9RRI0_9HYME</name>
<protein>
    <recommendedName>
        <fullName evidence="7">ATPase V1 complex subunit H C-terminal domain-containing protein</fullName>
    </recommendedName>
</protein>
<dbReference type="AlphaFoldDB" id="A0AAD9RRI0"/>
<dbReference type="GO" id="GO:0000221">
    <property type="term" value="C:vacuolar proton-transporting V-type ATPase, V1 domain"/>
    <property type="evidence" value="ECO:0007669"/>
    <property type="project" value="InterPro"/>
</dbReference>
<dbReference type="GO" id="GO:0046961">
    <property type="term" value="F:proton-transporting ATPase activity, rotational mechanism"/>
    <property type="evidence" value="ECO:0007669"/>
    <property type="project" value="InterPro"/>
</dbReference>
<keyword evidence="9" id="KW-1185">Reference proteome</keyword>
<evidence type="ECO:0000313" key="9">
    <source>
        <dbReference type="Proteomes" id="UP001258017"/>
    </source>
</evidence>
<dbReference type="PANTHER" id="PTHR10698:SF0">
    <property type="entry name" value="V-TYPE PROTON ATPASE SUBUNIT H"/>
    <property type="match status" value="1"/>
</dbReference>
<dbReference type="InterPro" id="IPR011989">
    <property type="entry name" value="ARM-like"/>
</dbReference>
<dbReference type="EMBL" id="JAIFRP010000026">
    <property type="protein sequence ID" value="KAK2584033.1"/>
    <property type="molecule type" value="Genomic_DNA"/>
</dbReference>
<keyword evidence="4" id="KW-0406">Ion transport</keyword>
<dbReference type="Pfam" id="PF03224">
    <property type="entry name" value="V-ATPase_H_N"/>
    <property type="match status" value="1"/>
</dbReference>
<dbReference type="GO" id="GO:0005765">
    <property type="term" value="C:lysosomal membrane"/>
    <property type="evidence" value="ECO:0007669"/>
    <property type="project" value="TreeGrafter"/>
</dbReference>
<organism evidence="8 9">
    <name type="scientific">Odynerus spinipes</name>
    <dbReference type="NCBI Taxonomy" id="1348599"/>
    <lineage>
        <taxon>Eukaryota</taxon>
        <taxon>Metazoa</taxon>
        <taxon>Ecdysozoa</taxon>
        <taxon>Arthropoda</taxon>
        <taxon>Hexapoda</taxon>
        <taxon>Insecta</taxon>
        <taxon>Pterygota</taxon>
        <taxon>Neoptera</taxon>
        <taxon>Endopterygota</taxon>
        <taxon>Hymenoptera</taxon>
        <taxon>Apocrita</taxon>
        <taxon>Aculeata</taxon>
        <taxon>Vespoidea</taxon>
        <taxon>Vespidae</taxon>
        <taxon>Eumeninae</taxon>
        <taxon>Odynerus</taxon>
    </lineage>
</organism>
<comment type="caution">
    <text evidence="8">The sequence shown here is derived from an EMBL/GenBank/DDBJ whole genome shotgun (WGS) entry which is preliminary data.</text>
</comment>
<dbReference type="InterPro" id="IPR016024">
    <property type="entry name" value="ARM-type_fold"/>
</dbReference>
<evidence type="ECO:0000256" key="6">
    <source>
        <dbReference type="SAM" id="MobiDB-lite"/>
    </source>
</evidence>
<evidence type="ECO:0000256" key="1">
    <source>
        <dbReference type="ARBA" id="ARBA00008613"/>
    </source>
</evidence>
<dbReference type="Gene3D" id="1.25.40.150">
    <property type="entry name" value="V-type ATPase, subunit H, C-terminal domain"/>
    <property type="match status" value="1"/>
</dbReference>
<evidence type="ECO:0000313" key="8">
    <source>
        <dbReference type="EMBL" id="KAK2584033.1"/>
    </source>
</evidence>
<sequence length="562" mass="64928">MPFHAYRVHKLRELDSLIISFQIGHTECWSCDQRVRKRLTPTANMVDRTNIKEIIPALPDEKIDMLAATSVLQQQAADIRNQRINWQSYSQSQMISKEDYDFIVAFDTSDASAREAILKENPHQAAKTFLNLLGHVSKEQTIQYILTMIDDMLQEDRSRVEIFREHSSRKRESVWGPFLNLLNRQDGFILNMTSRIIAKLACWSHELMDKTDLQFYLTWLKDQLTLSFEALQDTDLHAEVKQDTSMEEAGETNELHELHNPNNEYIQSVARCLQMMLRIDEYRFAFVSVDGISTLLSVLSGRVNFQVQYQLIFCLWVLTFNPLLAEKMNKFNVIPILADILSDSVKEKVTRIILAVFRNLIEKVEDGQVAKEHCIAMVQCKVLKQLSILAQRKFDDEDINDDIEFLNDKLQASVQDLSSFDEYSTEVKSGRLEWSPVHKSGKFWRENASRLNEKNYELLRILVHLLETSKDPLVLSVASFDIGEYVRHYPRGKHVIEQLGGKQRVMQLLSHEDPNVRYEALLAVQKLMVHNWEYLGKQLEKEQTGAPGAPGNKSGQQVPTKA</sequence>
<dbReference type="Gene3D" id="1.25.10.10">
    <property type="entry name" value="Leucine-rich Repeat Variant"/>
    <property type="match status" value="1"/>
</dbReference>
<dbReference type="CDD" id="cd00256">
    <property type="entry name" value="VATPase_H"/>
    <property type="match status" value="1"/>
</dbReference>
<dbReference type="InterPro" id="IPR000225">
    <property type="entry name" value="Armadillo"/>
</dbReference>
<feature type="compositionally biased region" description="Polar residues" evidence="6">
    <location>
        <begin position="553"/>
        <end position="562"/>
    </location>
</feature>
<evidence type="ECO:0000259" key="7">
    <source>
        <dbReference type="Pfam" id="PF11698"/>
    </source>
</evidence>
<keyword evidence="3" id="KW-0375">Hydrogen ion transport</keyword>
<dbReference type="SUPFAM" id="SSF48371">
    <property type="entry name" value="ARM repeat"/>
    <property type="match status" value="1"/>
</dbReference>
<keyword evidence="2" id="KW-0813">Transport</keyword>
<proteinExistence type="inferred from homology"/>
<feature type="domain" description="ATPase V1 complex subunit H C-terminal" evidence="7">
    <location>
        <begin position="417"/>
        <end position="532"/>
    </location>
</feature>
<dbReference type="PANTHER" id="PTHR10698">
    <property type="entry name" value="V-TYPE PROTON ATPASE SUBUNIT H"/>
    <property type="match status" value="1"/>
</dbReference>
<dbReference type="Proteomes" id="UP001258017">
    <property type="component" value="Unassembled WGS sequence"/>
</dbReference>
<dbReference type="FunFam" id="1.25.40.150:FF:000001">
    <property type="entry name" value="V-type proton ATPase subunit H"/>
    <property type="match status" value="1"/>
</dbReference>